<dbReference type="Gene3D" id="3.50.50.60">
    <property type="entry name" value="FAD/NAD(P)-binding domain"/>
    <property type="match status" value="1"/>
</dbReference>
<dbReference type="PANTHER" id="PTHR43539:SF4">
    <property type="entry name" value="BACILLIREDOXIN REDUCTASE BDR"/>
    <property type="match status" value="1"/>
</dbReference>
<proteinExistence type="predicted"/>
<keyword evidence="1" id="KW-0560">Oxidoreductase</keyword>
<dbReference type="RefSeq" id="WP_210758429.1">
    <property type="nucleotide sequence ID" value="NZ_CP060139.1"/>
</dbReference>
<dbReference type="PRINTS" id="PR00368">
    <property type="entry name" value="FADPNR"/>
</dbReference>
<evidence type="ECO:0000313" key="2">
    <source>
        <dbReference type="EMBL" id="QNR23893.1"/>
    </source>
</evidence>
<keyword evidence="3" id="KW-1185">Reference proteome</keyword>
<dbReference type="Pfam" id="PF13738">
    <property type="entry name" value="Pyr_redox_3"/>
    <property type="match status" value="1"/>
</dbReference>
<dbReference type="SUPFAM" id="SSF51905">
    <property type="entry name" value="FAD/NAD(P)-binding domain"/>
    <property type="match status" value="1"/>
</dbReference>
<dbReference type="KEGG" id="chyd:H4K34_16175"/>
<organism evidence="2 3">
    <name type="scientific">Croceimicrobium hydrocarbonivorans</name>
    <dbReference type="NCBI Taxonomy" id="2761580"/>
    <lineage>
        <taxon>Bacteria</taxon>
        <taxon>Pseudomonadati</taxon>
        <taxon>Bacteroidota</taxon>
        <taxon>Flavobacteriia</taxon>
        <taxon>Flavobacteriales</taxon>
        <taxon>Owenweeksiaceae</taxon>
        <taxon>Croceimicrobium</taxon>
    </lineage>
</organism>
<sequence>MYDLIIVGGGPIGMACGIAAQEAGLKYLIIEKGYLVNSLYHYPHSMTFFSTADKLEIGGIPFISQNSKPTRSEALEYYRRVCMKHQLHIHLQERLIDVQSSEAGFSITTDKDAYQSQYLILATGFYDLVNPLNIPGEELPKVAHYYKDPHPYFGLRVAVVGAANSAVDAALELYRKGAKEVSMIIRESEISPRVKYWVRPDVINRIEEGSIKAYFEAELSAIHDDHIVFEHQGQSKEIANDAVLALTGYRPDFKMLENIGLEFSEEASHKPLYDEDTMESSVSNLFLAGVICGGLETNKWFIENSRVHADKIIGELKRRMKG</sequence>
<dbReference type="GO" id="GO:0050660">
    <property type="term" value="F:flavin adenine dinucleotide binding"/>
    <property type="evidence" value="ECO:0007669"/>
    <property type="project" value="TreeGrafter"/>
</dbReference>
<reference evidence="2 3" key="1">
    <citation type="submission" date="2020-08" db="EMBL/GenBank/DDBJ databases">
        <title>Croceimicrobium hydrocarbonivorans gen. nov., sp. nov., a novel marine bacterium isolated from a bacterial consortium that degrades polyethylene terephthalate.</title>
        <authorList>
            <person name="Liu R."/>
        </authorList>
    </citation>
    <scope>NUCLEOTIDE SEQUENCE [LARGE SCALE GENOMIC DNA]</scope>
    <source>
        <strain evidence="2 3">A20-9</strain>
    </source>
</reference>
<dbReference type="EMBL" id="CP060139">
    <property type="protein sequence ID" value="QNR23893.1"/>
    <property type="molecule type" value="Genomic_DNA"/>
</dbReference>
<dbReference type="NCBIfam" id="TIGR04018">
    <property type="entry name" value="Bthiol_YpdA"/>
    <property type="match status" value="1"/>
</dbReference>
<name>A0A7H0VDU5_9FLAO</name>
<protein>
    <submittedName>
        <fullName evidence="2">YpdA family putative bacillithiol disulfide reductase</fullName>
    </submittedName>
</protein>
<dbReference type="Proteomes" id="UP000516305">
    <property type="component" value="Chromosome"/>
</dbReference>
<dbReference type="InterPro" id="IPR050982">
    <property type="entry name" value="Auxin_biosynth/cation_transpt"/>
</dbReference>
<dbReference type="AlphaFoldDB" id="A0A7H0VDU5"/>
<evidence type="ECO:0000313" key="3">
    <source>
        <dbReference type="Proteomes" id="UP000516305"/>
    </source>
</evidence>
<dbReference type="PRINTS" id="PR00469">
    <property type="entry name" value="PNDRDTASEII"/>
</dbReference>
<dbReference type="InterPro" id="IPR036188">
    <property type="entry name" value="FAD/NAD-bd_sf"/>
</dbReference>
<dbReference type="InterPro" id="IPR023856">
    <property type="entry name" value="Bdr"/>
</dbReference>
<accession>A0A7H0VDU5</accession>
<evidence type="ECO:0000256" key="1">
    <source>
        <dbReference type="ARBA" id="ARBA00023002"/>
    </source>
</evidence>
<dbReference type="PANTHER" id="PTHR43539">
    <property type="entry name" value="FLAVIN-BINDING MONOOXYGENASE-LIKE PROTEIN (AFU_ORTHOLOGUE AFUA_4G09220)"/>
    <property type="match status" value="1"/>
</dbReference>
<gene>
    <name evidence="2" type="primary">ypdA</name>
    <name evidence="2" type="ORF">H4K34_16175</name>
</gene>
<dbReference type="GO" id="GO:0004497">
    <property type="term" value="F:monooxygenase activity"/>
    <property type="evidence" value="ECO:0007669"/>
    <property type="project" value="TreeGrafter"/>
</dbReference>